<organism evidence="3 4">
    <name type="scientific">Sclerotinia sclerotiorum (strain ATCC 18683 / 1980 / Ss-1)</name>
    <name type="common">White mold</name>
    <name type="synonym">Whetzelinia sclerotiorum</name>
    <dbReference type="NCBI Taxonomy" id="665079"/>
    <lineage>
        <taxon>Eukaryota</taxon>
        <taxon>Fungi</taxon>
        <taxon>Dikarya</taxon>
        <taxon>Ascomycota</taxon>
        <taxon>Pezizomycotina</taxon>
        <taxon>Leotiomycetes</taxon>
        <taxon>Helotiales</taxon>
        <taxon>Sclerotiniaceae</taxon>
        <taxon>Sclerotinia</taxon>
    </lineage>
</organism>
<dbReference type="EMBL" id="CP017820">
    <property type="protein sequence ID" value="APA11047.1"/>
    <property type="molecule type" value="Genomic_DNA"/>
</dbReference>
<dbReference type="Proteomes" id="UP000177798">
    <property type="component" value="Chromosome 7"/>
</dbReference>
<dbReference type="OrthoDB" id="3554976at2759"/>
<evidence type="ECO:0000313" key="3">
    <source>
        <dbReference type="EMBL" id="APA11047.1"/>
    </source>
</evidence>
<evidence type="ECO:0000256" key="2">
    <source>
        <dbReference type="SAM" id="Phobius"/>
    </source>
</evidence>
<gene>
    <name evidence="3" type="ORF">sscle_07g058170</name>
</gene>
<feature type="transmembrane region" description="Helical" evidence="2">
    <location>
        <begin position="88"/>
        <end position="110"/>
    </location>
</feature>
<dbReference type="KEGG" id="ssl:SS1G_03233"/>
<reference evidence="4" key="1">
    <citation type="journal article" date="2017" name="Genome Biol. Evol.">
        <title>The complete genome sequence of the phytopathogenic fungus Sclerotinia sclerotiorum reveals insights into the genome architecture of broad host range pathogens.</title>
        <authorList>
            <person name="Derbyshire M."/>
            <person name="Denton-Giles M."/>
            <person name="Hegedus D."/>
            <person name="Seifbarghy S."/>
            <person name="Rollins J."/>
            <person name="van Kan J."/>
            <person name="Seidl M.F."/>
            <person name="Faino L."/>
            <person name="Mbengue M."/>
            <person name="Navaud O."/>
            <person name="Raffaele S."/>
            <person name="Hammond-Kosack K."/>
            <person name="Heard S."/>
            <person name="Oliver R."/>
        </authorList>
    </citation>
    <scope>NUCLEOTIDE SEQUENCE [LARGE SCALE GENOMIC DNA]</scope>
    <source>
        <strain evidence="4">ATCC 18683 / 1980 / Ss-1</strain>
    </source>
</reference>
<dbReference type="VEuPathDB" id="FungiDB:sscle_07g058170"/>
<dbReference type="AlphaFoldDB" id="A0A1D9Q7Z1"/>
<keyword evidence="2" id="KW-0812">Transmembrane</keyword>
<accession>A0A1D9Q7Z1</accession>
<feature type="region of interest" description="Disordered" evidence="1">
    <location>
        <begin position="1"/>
        <end position="21"/>
    </location>
</feature>
<dbReference type="OMA" id="QWITFIL"/>
<keyword evidence="2" id="KW-0472">Membrane</keyword>
<name>A0A1D9Q7Z1_SCLS1</name>
<proteinExistence type="predicted"/>
<sequence length="284" mass="34078">MSAKHSHRSDGQISHHGLPPFRSYSENVGLRVRPERHVRRKWNKEQLEYMERLRREKVERVGYGEDGVGKNYDRKDNKTRGWIKWEKWRFSIGFVLFNLVVALPLAYLVAKYAVFPPWQWITFILSHHAILAASYEKTMNIRDRIIREEEDKLELERWDEVVRKLEDALRDSRRGRLMLGRVENGLMGMWEGEGRERRLRREDEKEKENDEVAREAVDRKLEEMEYARRRGAVIDRELWVELKRKQVGFDRVAQYGRDEGINVDGRWRGRTWWELCEAEGVLGV</sequence>
<keyword evidence="2" id="KW-1133">Transmembrane helix</keyword>
<evidence type="ECO:0000256" key="1">
    <source>
        <dbReference type="SAM" id="MobiDB-lite"/>
    </source>
</evidence>
<evidence type="ECO:0000313" key="4">
    <source>
        <dbReference type="Proteomes" id="UP000177798"/>
    </source>
</evidence>
<protein>
    <submittedName>
        <fullName evidence="3">Uncharacterized protein</fullName>
    </submittedName>
</protein>
<dbReference type="RefSeq" id="XP_001595145.1">
    <property type="nucleotide sequence ID" value="XM_001595095.1"/>
</dbReference>